<gene>
    <name evidence="3" type="primary">mocA</name>
    <name evidence="3" type="ORF">RG540_CH07500</name>
</gene>
<protein>
    <submittedName>
        <fullName evidence="3">Oxidoreductase, MocA</fullName>
    </submittedName>
</protein>
<dbReference type="PATRIC" id="fig|1028800.3.peg.757"/>
<dbReference type="AlphaFoldDB" id="A0A068SM86"/>
<dbReference type="Pfam" id="PF00248">
    <property type="entry name" value="Aldo_ket_red"/>
    <property type="match status" value="1"/>
</dbReference>
<dbReference type="EMBL" id="HG938353">
    <property type="protein sequence ID" value="CDN46939.1"/>
    <property type="molecule type" value="Genomic_DNA"/>
</dbReference>
<dbReference type="OrthoDB" id="9803483at2"/>
<dbReference type="CDD" id="cd19091">
    <property type="entry name" value="AKR_PsAKR"/>
    <property type="match status" value="1"/>
</dbReference>
<dbReference type="FunFam" id="3.20.20.100:FF:000004">
    <property type="entry name" value="Oxidoreductase, aldo/keto reductase"/>
    <property type="match status" value="1"/>
</dbReference>
<dbReference type="InterPro" id="IPR050523">
    <property type="entry name" value="AKR_Detox_Biosynth"/>
</dbReference>
<evidence type="ECO:0000256" key="1">
    <source>
        <dbReference type="ARBA" id="ARBA00023002"/>
    </source>
</evidence>
<keyword evidence="4" id="KW-1185">Reference proteome</keyword>
<accession>A0A068SM86</accession>
<dbReference type="RefSeq" id="WP_038584716.1">
    <property type="nucleotide sequence ID" value="NZ_HG938353.1"/>
</dbReference>
<dbReference type="eggNOG" id="COG0667">
    <property type="taxonomic scope" value="Bacteria"/>
</dbReference>
<dbReference type="GO" id="GO:0016491">
    <property type="term" value="F:oxidoreductase activity"/>
    <property type="evidence" value="ECO:0007669"/>
    <property type="project" value="UniProtKB-KW"/>
</dbReference>
<dbReference type="InterPro" id="IPR023210">
    <property type="entry name" value="NADP_OxRdtase_dom"/>
</dbReference>
<organism evidence="3 4">
    <name type="scientific">Neorhizobium galegae bv. orientalis str. HAMBI 540</name>
    <dbReference type="NCBI Taxonomy" id="1028800"/>
    <lineage>
        <taxon>Bacteria</taxon>
        <taxon>Pseudomonadati</taxon>
        <taxon>Pseudomonadota</taxon>
        <taxon>Alphaproteobacteria</taxon>
        <taxon>Hyphomicrobiales</taxon>
        <taxon>Rhizobiaceae</taxon>
        <taxon>Rhizobium/Agrobacterium group</taxon>
        <taxon>Neorhizobium</taxon>
    </lineage>
</organism>
<evidence type="ECO:0000259" key="2">
    <source>
        <dbReference type="Pfam" id="PF00248"/>
    </source>
</evidence>
<evidence type="ECO:0000313" key="3">
    <source>
        <dbReference type="EMBL" id="CDN46939.1"/>
    </source>
</evidence>
<dbReference type="PANTHER" id="PTHR43364:SF18">
    <property type="entry name" value="OXIDOREDUCTASE"/>
    <property type="match status" value="1"/>
</dbReference>
<dbReference type="HOGENOM" id="CLU_023205_2_0_5"/>
<dbReference type="PANTHER" id="PTHR43364">
    <property type="entry name" value="NADH-SPECIFIC METHYLGLYOXAL REDUCTASE-RELATED"/>
    <property type="match status" value="1"/>
</dbReference>
<dbReference type="SUPFAM" id="SSF51430">
    <property type="entry name" value="NAD(P)-linked oxidoreductase"/>
    <property type="match status" value="1"/>
</dbReference>
<dbReference type="KEGG" id="ngg:RG540_CH07500"/>
<dbReference type="Gene3D" id="3.20.20.100">
    <property type="entry name" value="NADP-dependent oxidoreductase domain"/>
    <property type="match status" value="1"/>
</dbReference>
<dbReference type="GeneID" id="24256528"/>
<dbReference type="GO" id="GO:0005829">
    <property type="term" value="C:cytosol"/>
    <property type="evidence" value="ECO:0007669"/>
    <property type="project" value="TreeGrafter"/>
</dbReference>
<sequence>MEYRNLGQSGLRVPVLSFGAGTFGGSGPLFSHWGTTDVEEARRLVDICLEAGVNLFDTADVYSAGASEEVLGEAIKGRRGDVLISTKASLPTGDGPNDWGSSRSRLIASVEAALKRLGTDHIDIFQLHAFDASTPVEEVVSTLDGLVQDGKLRYIGVSNFSGWQIMKSLAAAEKHGMTRYVANQVYYSLVGRDYEWDLMPLGKDQGLGALVWSPLGWGRLTGKISRGKPLPEGSRLHETADFGPPVEDELLYRVVDALQVVADETGKTVPQVAINWLTGRSTVSSVIIGARNEEQLRQNLGAVGWSLTPEQIGRLDAASSVTAPYPHFPYRRQEGFARLNPPIAG</sequence>
<feature type="domain" description="NADP-dependent oxidoreductase" evidence="2">
    <location>
        <begin position="18"/>
        <end position="318"/>
    </location>
</feature>
<proteinExistence type="predicted"/>
<keyword evidence="1" id="KW-0560">Oxidoreductase</keyword>
<reference evidence="4" key="1">
    <citation type="journal article" date="2014" name="BMC Genomics">
        <title>Genome sequencing of two Neorhizobium galegae strains reveals a noeT gene responsible for the unusual acetylation of the nodulation factors.</title>
        <authorList>
            <person name="Osterman J."/>
            <person name="Marsh J."/>
            <person name="Laine P.K."/>
            <person name="Zeng Z."/>
            <person name="Alatalo E."/>
            <person name="Sullivan J.T."/>
            <person name="Young J.P."/>
            <person name="Thomas-Oates J."/>
            <person name="Paulin L."/>
            <person name="Lindstrom K."/>
        </authorList>
    </citation>
    <scope>NUCLEOTIDE SEQUENCE [LARGE SCALE GENOMIC DNA]</scope>
    <source>
        <strain evidence="4">HAMBI 540</strain>
    </source>
</reference>
<name>A0A068SM86_NEOGA</name>
<evidence type="ECO:0000313" key="4">
    <source>
        <dbReference type="Proteomes" id="UP000028181"/>
    </source>
</evidence>
<dbReference type="InterPro" id="IPR036812">
    <property type="entry name" value="NAD(P)_OxRdtase_dom_sf"/>
</dbReference>
<dbReference type="Proteomes" id="UP000028181">
    <property type="component" value="Chromosome I"/>
</dbReference>